<comment type="caution">
    <text evidence="8">The sequence shown here is derived from an EMBL/GenBank/DDBJ whole genome shotgun (WGS) entry which is preliminary data.</text>
</comment>
<evidence type="ECO:0000256" key="3">
    <source>
        <dbReference type="ARBA" id="ARBA00022741"/>
    </source>
</evidence>
<dbReference type="InterPro" id="IPR045455">
    <property type="entry name" value="NrS-1_pol-like_helicase"/>
</dbReference>
<feature type="domain" description="SF3 helicase" evidence="7">
    <location>
        <begin position="702"/>
        <end position="859"/>
    </location>
</feature>
<dbReference type="Gene3D" id="3.40.50.300">
    <property type="entry name" value="P-loop containing nucleotide triphosphate hydrolases"/>
    <property type="match status" value="1"/>
</dbReference>
<dbReference type="InterPro" id="IPR014015">
    <property type="entry name" value="Helicase_SF3_DNA-vir"/>
</dbReference>
<evidence type="ECO:0000256" key="1">
    <source>
        <dbReference type="ARBA" id="ARBA00022603"/>
    </source>
</evidence>
<dbReference type="SUPFAM" id="SSF88946">
    <property type="entry name" value="Sigma2 domain of RNA polymerase sigma factors"/>
    <property type="match status" value="1"/>
</dbReference>
<dbReference type="GO" id="GO:0006352">
    <property type="term" value="P:DNA-templated transcription initiation"/>
    <property type="evidence" value="ECO:0007669"/>
    <property type="project" value="InterPro"/>
</dbReference>
<keyword evidence="1 9" id="KW-0489">Methyltransferase</keyword>
<dbReference type="Gene3D" id="3.40.50.150">
    <property type="entry name" value="Vaccinia Virus protein VP39"/>
    <property type="match status" value="1"/>
</dbReference>
<dbReference type="PANTHER" id="PTHR35372:SF2">
    <property type="entry name" value="SF3 HELICASE DOMAIN-CONTAINING PROTEIN"/>
    <property type="match status" value="1"/>
</dbReference>
<sequence length="1425" mass="160230">MAKTEFDVTTDDFTSRLIRRKIKQLVRRDCFAKQDEEDLEQEFLFRVWKSMKKFDPEVGHRYCYIKAVIERHTLTLIRDKHAPKRYSKGLCSLEVKVESDKEESIELRHLVGPVEHENRVGPRGRTEQDLNALAIDLNGVIASMPEKWQTLLKLRKTLNMAKASEELGVPRTTLYDWMHGIRKHCEDRGLKEYCQLFPSDSEEIEASLVLAIMATESLHGESQTHLDAAHFFDAKKRACVIDGGTAVGRDLNRLFTGFLRREFGRDAFSVERISESESSPRMSVIDAATTYTGRGWSVIPVPHRSKNPGRSNWQQMRLKASELDQHFNGKKQNLGVLTGEPSGWLIDIDLDHPRAIALASQHLPPTPAMFGRESKPRSHWLYRVSTPMATKKFKSKSTGMLVEVRSTGAQTVLPPSEHESGELIYWEYGVEDPAVVDAEMLLDSAKSLADAVLVELGEKAKSSRSKTSKTKRICNSRTSLGGDQRSECCLQAMRRMQMVDHNDGSSRLFAAACRVVEHDLDDQSGLKVLEQYAREHPFPRTWNDKEILQRIRDAERICDRGAAFVHDKDADGLVPSGSQDPASGKIVLSPKRTIPTAEAFVRQFYSHPDGRTLHCYGGILWHWSGSRYEVVEEGTLKKHLYGWLHEALRYQRNRTSGQMELTAPTTPSLFSTNALDFDPEPNVDPPETWLEFLHQLLEDDAESWELLQEWIGYCLTADTSQQKMLLVVGPPRSGKGTLARVIQSLVGQGNVIGPTTSSLAGKFGLQPLLGKTLAIVSDARFSGDNISTVVERLLCISGEDAVSVDRKFLSSLTVKLPTRFMFLTNELPRLTDASGALAGRFLILRLTQSFYGKEDTRLTKKLLEELPGILNWAIEGWQRLRLRGHFIMPGSVQDAVCDLEHLGSPVKAFVREECFVAPGLRVSIDAIYQAWRQWCENEGRNIVSNRQSFGRDLLAAVPGVKSRRFTGGKRFYEGISLKDSGCEREQYMKIESKKLTDITPYENNPRLNDEAVASVAASIREFGFRQPIVVDEQNVIIVGHTRYKAAVQLGLEKVPVHVAKDLSAEQIKAYRIADNQTASLADWDYNLLPIELGDLQAADYDLGLLGFDQDQLAKLMGTDVQDGATDPDDVPEPPDEAITQPGDLWILGNHRLLCGDSSKAEHVDRLLDGAPIHLVNTDPPYNVKVEPRSNNAIAAGNSSFSNANKHHQKFDLERHPEKAQATHKKMRAKDRPLENDFVSDEEFDRLLAAWFGNISRVLLPGHGFYVWGGYANVANYPPVFKASGMYFSQAVIWHKLHPVLTRKDFMGDHEWCFYGWREGAAHRFFGPKNVPDVWPVKKVNPQSMVHLTEKPVELAVRAMQYSSKTGENVLDLFGGSGSTLIAAEQTGRNAFLMELDPPYCDVIVERWEKFTGRKAELCSSKEVAA</sequence>
<dbReference type="EMBL" id="CAMXCT010000001">
    <property type="protein sequence ID" value="CAI3971538.1"/>
    <property type="molecule type" value="Genomic_DNA"/>
</dbReference>
<keyword evidence="3" id="KW-0547">Nucleotide-binding</keyword>
<dbReference type="CDD" id="cd04859">
    <property type="entry name" value="Prim_Pol"/>
    <property type="match status" value="1"/>
</dbReference>
<gene>
    <name evidence="8" type="ORF">C1SCF055_LOCUS128</name>
</gene>
<dbReference type="Gene3D" id="1.10.10.10">
    <property type="entry name" value="Winged helix-like DNA-binding domain superfamily/Winged helix DNA-binding domain"/>
    <property type="match status" value="1"/>
</dbReference>
<keyword evidence="2" id="KW-0808">Transferase</keyword>
<dbReference type="SMART" id="SM00470">
    <property type="entry name" value="ParB"/>
    <property type="match status" value="1"/>
</dbReference>
<dbReference type="EMBL" id="CAMXCT020000001">
    <property type="protein sequence ID" value="CAL1124913.1"/>
    <property type="molecule type" value="Genomic_DNA"/>
</dbReference>
<dbReference type="InterPro" id="IPR015330">
    <property type="entry name" value="DNA_primase/pol_bifunc_N"/>
</dbReference>
<dbReference type="SUPFAM" id="SSF53335">
    <property type="entry name" value="S-adenosyl-L-methionine-dependent methyltransferases"/>
    <property type="match status" value="1"/>
</dbReference>
<reference evidence="9 10" key="2">
    <citation type="submission" date="2024-05" db="EMBL/GenBank/DDBJ databases">
        <authorList>
            <person name="Chen Y."/>
            <person name="Shah S."/>
            <person name="Dougan E. K."/>
            <person name="Thang M."/>
            <person name="Chan C."/>
        </authorList>
    </citation>
    <scope>NUCLEOTIDE SEQUENCE [LARGE SCALE GENOMIC DNA]</scope>
</reference>
<dbReference type="Pfam" id="PF09250">
    <property type="entry name" value="Prim-Pol"/>
    <property type="match status" value="1"/>
</dbReference>
<evidence type="ECO:0000256" key="2">
    <source>
        <dbReference type="ARBA" id="ARBA00022679"/>
    </source>
</evidence>
<dbReference type="GO" id="GO:0016787">
    <property type="term" value="F:hydrolase activity"/>
    <property type="evidence" value="ECO:0007669"/>
    <property type="project" value="UniProtKB-KW"/>
</dbReference>
<dbReference type="InterPro" id="IPR006500">
    <property type="entry name" value="Helicase_put_C_phage/plasmid"/>
</dbReference>
<dbReference type="Pfam" id="PF04542">
    <property type="entry name" value="Sigma70_r2"/>
    <property type="match status" value="1"/>
</dbReference>
<dbReference type="InterPro" id="IPR029063">
    <property type="entry name" value="SAM-dependent_MTases_sf"/>
</dbReference>
<evidence type="ECO:0000256" key="4">
    <source>
        <dbReference type="ARBA" id="ARBA00022801"/>
    </source>
</evidence>
<dbReference type="InterPro" id="IPR002941">
    <property type="entry name" value="DNA_methylase_N4/N6"/>
</dbReference>
<evidence type="ECO:0000256" key="6">
    <source>
        <dbReference type="SAM" id="MobiDB-lite"/>
    </source>
</evidence>
<evidence type="ECO:0000313" key="10">
    <source>
        <dbReference type="Proteomes" id="UP001152797"/>
    </source>
</evidence>
<dbReference type="InterPro" id="IPR051620">
    <property type="entry name" value="ORF904-like_C"/>
</dbReference>
<dbReference type="InterPro" id="IPR027417">
    <property type="entry name" value="P-loop_NTPase"/>
</dbReference>
<dbReference type="GO" id="GO:0008170">
    <property type="term" value="F:N-methyltransferase activity"/>
    <property type="evidence" value="ECO:0007669"/>
    <property type="project" value="InterPro"/>
</dbReference>
<dbReference type="InterPro" id="IPR013325">
    <property type="entry name" value="RNA_pol_sigma_r2"/>
</dbReference>
<feature type="region of interest" description="Disordered" evidence="6">
    <location>
        <begin position="1210"/>
        <end position="1231"/>
    </location>
</feature>
<dbReference type="CDD" id="cd16402">
    <property type="entry name" value="ParB_N_like_MT"/>
    <property type="match status" value="1"/>
</dbReference>
<organism evidence="8">
    <name type="scientific">Cladocopium goreaui</name>
    <dbReference type="NCBI Taxonomy" id="2562237"/>
    <lineage>
        <taxon>Eukaryota</taxon>
        <taxon>Sar</taxon>
        <taxon>Alveolata</taxon>
        <taxon>Dinophyceae</taxon>
        <taxon>Suessiales</taxon>
        <taxon>Symbiodiniaceae</taxon>
        <taxon>Cladocopium</taxon>
    </lineage>
</organism>
<dbReference type="Gene3D" id="3.90.1530.30">
    <property type="match status" value="1"/>
</dbReference>
<dbReference type="InterPro" id="IPR007627">
    <property type="entry name" value="RNA_pol_sigma70_r2"/>
</dbReference>
<protein>
    <submittedName>
        <fullName evidence="9">DNA methyltransferase CcrM (M.CcrM) (Adenine-specific methyltransferase BabI) (Probable orphan methyltransferase M.BabAORF513P) (M.BabAORF513P)</fullName>
    </submittedName>
</protein>
<dbReference type="InterPro" id="IPR001091">
    <property type="entry name" value="RM_Methyltransferase"/>
</dbReference>
<keyword evidence="4" id="KW-0378">Hydrolase</keyword>
<keyword evidence="10" id="KW-1185">Reference proteome</keyword>
<proteinExistence type="predicted"/>
<dbReference type="SUPFAM" id="SSF52540">
    <property type="entry name" value="P-loop containing nucleoside triphosphate hydrolases"/>
    <property type="match status" value="1"/>
</dbReference>
<dbReference type="GO" id="GO:0032259">
    <property type="term" value="P:methylation"/>
    <property type="evidence" value="ECO:0007669"/>
    <property type="project" value="UniProtKB-KW"/>
</dbReference>
<reference evidence="8" key="1">
    <citation type="submission" date="2022-10" db="EMBL/GenBank/DDBJ databases">
        <authorList>
            <person name="Chen Y."/>
            <person name="Dougan E. K."/>
            <person name="Chan C."/>
            <person name="Rhodes N."/>
            <person name="Thang M."/>
        </authorList>
    </citation>
    <scope>NUCLEOTIDE SEQUENCE</scope>
</reference>
<dbReference type="SUPFAM" id="SSF56747">
    <property type="entry name" value="Prim-pol domain"/>
    <property type="match status" value="1"/>
</dbReference>
<dbReference type="GO" id="GO:0003677">
    <property type="term" value="F:DNA binding"/>
    <property type="evidence" value="ECO:0007669"/>
    <property type="project" value="InterPro"/>
</dbReference>
<dbReference type="GO" id="GO:0005524">
    <property type="term" value="F:ATP binding"/>
    <property type="evidence" value="ECO:0007669"/>
    <property type="project" value="UniProtKB-KW"/>
</dbReference>
<dbReference type="EMBL" id="CAMXCT030000001">
    <property type="protein sequence ID" value="CAL4758850.1"/>
    <property type="molecule type" value="Genomic_DNA"/>
</dbReference>
<evidence type="ECO:0000313" key="9">
    <source>
        <dbReference type="EMBL" id="CAL4758850.1"/>
    </source>
</evidence>
<dbReference type="Pfam" id="PF01555">
    <property type="entry name" value="N6_N4_Mtase"/>
    <property type="match status" value="1"/>
</dbReference>
<evidence type="ECO:0000313" key="8">
    <source>
        <dbReference type="EMBL" id="CAI3971538.1"/>
    </source>
</evidence>
<evidence type="ECO:0000259" key="7">
    <source>
        <dbReference type="PROSITE" id="PS51206"/>
    </source>
</evidence>
<keyword evidence="5" id="KW-0067">ATP-binding</keyword>
<feature type="compositionally biased region" description="Basic and acidic residues" evidence="6">
    <location>
        <begin position="1210"/>
        <end position="1220"/>
    </location>
</feature>
<name>A0A9P1FD49_9DINO</name>
<dbReference type="GO" id="GO:0003700">
    <property type="term" value="F:DNA-binding transcription factor activity"/>
    <property type="evidence" value="ECO:0007669"/>
    <property type="project" value="InterPro"/>
</dbReference>
<dbReference type="InterPro" id="IPR036086">
    <property type="entry name" value="ParB/Sulfiredoxin_sf"/>
</dbReference>
<dbReference type="PROSITE" id="PS51206">
    <property type="entry name" value="SF3_HELICASE_1"/>
    <property type="match status" value="1"/>
</dbReference>
<evidence type="ECO:0000256" key="5">
    <source>
        <dbReference type="ARBA" id="ARBA00022840"/>
    </source>
</evidence>
<dbReference type="NCBIfam" id="TIGR01613">
    <property type="entry name" value="primase_Cterm"/>
    <property type="match status" value="1"/>
</dbReference>
<dbReference type="OrthoDB" id="6980763at2759"/>
<dbReference type="SUPFAM" id="SSF46785">
    <property type="entry name" value="Winged helix' DNA-binding domain"/>
    <property type="match status" value="1"/>
</dbReference>
<dbReference type="Proteomes" id="UP001152797">
    <property type="component" value="Unassembled WGS sequence"/>
</dbReference>
<accession>A0A9P1FD49</accession>
<dbReference type="SUPFAM" id="SSF110849">
    <property type="entry name" value="ParB/Sulfiredoxin"/>
    <property type="match status" value="1"/>
</dbReference>
<dbReference type="InterPro" id="IPR003115">
    <property type="entry name" value="ParB_N"/>
</dbReference>
<dbReference type="Pfam" id="PF02195">
    <property type="entry name" value="ParB_N"/>
    <property type="match status" value="1"/>
</dbReference>
<dbReference type="Pfam" id="PF19263">
    <property type="entry name" value="DUF5906"/>
    <property type="match status" value="1"/>
</dbReference>
<dbReference type="SMART" id="SM00943">
    <property type="entry name" value="Prim-Pol"/>
    <property type="match status" value="1"/>
</dbReference>
<dbReference type="PANTHER" id="PTHR35372">
    <property type="entry name" value="ATP BINDING PROTEIN-RELATED"/>
    <property type="match status" value="1"/>
</dbReference>
<dbReference type="InterPro" id="IPR036390">
    <property type="entry name" value="WH_DNA-bd_sf"/>
</dbReference>
<dbReference type="PRINTS" id="PR00508">
    <property type="entry name" value="S21N4MTFRASE"/>
</dbReference>
<dbReference type="InterPro" id="IPR036388">
    <property type="entry name" value="WH-like_DNA-bd_sf"/>
</dbReference>